<gene>
    <name evidence="1" type="ORF">TUBRATIS_21710</name>
</gene>
<evidence type="ECO:0000313" key="1">
    <source>
        <dbReference type="EMBL" id="RVD91380.1"/>
    </source>
</evidence>
<protein>
    <submittedName>
        <fullName evidence="1">Uncharacterized protein</fullName>
    </submittedName>
</protein>
<name>A0A437AJR7_9MICR</name>
<dbReference type="EMBL" id="RCSS01000547">
    <property type="protein sequence ID" value="RVD91380.1"/>
    <property type="molecule type" value="Genomic_DNA"/>
</dbReference>
<proteinExistence type="predicted"/>
<accession>A0A437AJR7</accession>
<organism evidence="1 2">
    <name type="scientific">Tubulinosema ratisbonensis</name>
    <dbReference type="NCBI Taxonomy" id="291195"/>
    <lineage>
        <taxon>Eukaryota</taxon>
        <taxon>Fungi</taxon>
        <taxon>Fungi incertae sedis</taxon>
        <taxon>Microsporidia</taxon>
        <taxon>Tubulinosematoidea</taxon>
        <taxon>Tubulinosematidae</taxon>
        <taxon>Tubulinosema</taxon>
    </lineage>
</organism>
<dbReference type="VEuPathDB" id="MicrosporidiaDB:TUBRATIS_21710"/>
<evidence type="ECO:0000313" key="2">
    <source>
        <dbReference type="Proteomes" id="UP000282876"/>
    </source>
</evidence>
<dbReference type="AlphaFoldDB" id="A0A437AJR7"/>
<sequence>MLLYIKFISWCLCAQKRKIDDLSGEEKSKIRLLRNKNDFEAAKVLVRLSKEVSFCDTPSLNLPEASFLCFTHDLDPRKNVFINLPKATQRDVMIVIYSDIKNCILVEFYKHEKNEELKTINLTNYTKKRINDFIENNVILHYVQESTSKEKIQYSYHIWDNLDLKELAKNFQSKPYFNLNYFFDFFYKSPYKRSLSCLTNDIIYIENRINLMIKEKIYDQKTNYFCISGVKYVFTGLRDLHLKMHFNYLFLQEEIRKLFSFFNGSNKKQINFLRIYILPILLKFPSTIQNCDTSNLEKSIYDDFIKLDNHPGLRFLFPELEKIFSLLVEINDIHFYKRAIYGFMIIQLRLSFFKQIIKDEIMREIQQNNEIDLLNCEYFTYFVLSSKFILQSLILLNCNFNEIQNEKFYLCNYLYFLQVNEQKKFLKFNTFFLFNIFDLSISNSSFNCEYPPCINNSPTMPKTLISINFMSLTEALKIIFDEKTNLIISIKRISGEEVILDSETSIENLRSIFNENLNKILIEEFS</sequence>
<dbReference type="Proteomes" id="UP000282876">
    <property type="component" value="Unassembled WGS sequence"/>
</dbReference>
<reference evidence="1 2" key="1">
    <citation type="submission" date="2018-10" db="EMBL/GenBank/DDBJ databases">
        <title>Draft genome sequence of the microsporidian Tubulinosema ratisbonensis.</title>
        <authorList>
            <person name="Polonais V."/>
            <person name="Peyretaillade E."/>
            <person name="Niehus S."/>
            <person name="Wawrzyniak I."/>
            <person name="Franchet A."/>
            <person name="Gaspin C."/>
            <person name="Reichstadt M."/>
            <person name="Belser C."/>
            <person name="Labadie K."/>
            <person name="Delbac F."/>
            <person name="Ferrandon D."/>
        </authorList>
    </citation>
    <scope>NUCLEOTIDE SEQUENCE [LARGE SCALE GENOMIC DNA]</scope>
    <source>
        <strain evidence="1 2">Franzen</strain>
    </source>
</reference>
<comment type="caution">
    <text evidence="1">The sequence shown here is derived from an EMBL/GenBank/DDBJ whole genome shotgun (WGS) entry which is preliminary data.</text>
</comment>
<keyword evidence="2" id="KW-1185">Reference proteome</keyword>